<protein>
    <submittedName>
        <fullName evidence="1">Uncharacterized protein</fullName>
    </submittedName>
</protein>
<proteinExistence type="predicted"/>
<sequence>MKLRTVLANRLVALTAGLTLAGLGAFSLAWLWQVPFAREQLSRLDRPRVTDVPDQPWWTPALWSVFGAGLFLGIALLAVNLSRRRTETVQLYDQVTDATLGVELGPVADGVAAELAVLPGVRSARGRAVVERHLPTLSVVVQADPAIDVTEFTLAAEEAAQRVARALGGARVATQVLLHLDPAVDVADGR</sequence>
<gene>
    <name evidence="1" type="ORF">OED52_15520</name>
</gene>
<evidence type="ECO:0000313" key="2">
    <source>
        <dbReference type="Proteomes" id="UP001156484"/>
    </source>
</evidence>
<reference evidence="1" key="1">
    <citation type="submission" date="2022-10" db="EMBL/GenBank/DDBJ databases">
        <title>Rhodococcus ferula Z13 complete genome.</title>
        <authorList>
            <person name="Long X."/>
            <person name="Zang M."/>
        </authorList>
    </citation>
    <scope>NUCLEOTIDE SEQUENCE</scope>
    <source>
        <strain evidence="1">Z13</strain>
    </source>
</reference>
<name>A0ACD4DDE8_9NOCA</name>
<evidence type="ECO:0000313" key="1">
    <source>
        <dbReference type="EMBL" id="UYP18066.1"/>
    </source>
</evidence>
<dbReference type="EMBL" id="CP107551">
    <property type="protein sequence ID" value="UYP18066.1"/>
    <property type="molecule type" value="Genomic_DNA"/>
</dbReference>
<keyword evidence="2" id="KW-1185">Reference proteome</keyword>
<accession>A0ACD4DDE8</accession>
<organism evidence="1 2">
    <name type="scientific">Rhodococcus sacchari</name>
    <dbReference type="NCBI Taxonomy" id="2962047"/>
    <lineage>
        <taxon>Bacteria</taxon>
        <taxon>Bacillati</taxon>
        <taxon>Actinomycetota</taxon>
        <taxon>Actinomycetes</taxon>
        <taxon>Mycobacteriales</taxon>
        <taxon>Nocardiaceae</taxon>
        <taxon>Rhodococcus</taxon>
    </lineage>
</organism>
<dbReference type="Proteomes" id="UP001156484">
    <property type="component" value="Chromosome"/>
</dbReference>